<evidence type="ECO:0000256" key="4">
    <source>
        <dbReference type="SAM" id="Coils"/>
    </source>
</evidence>
<dbReference type="EMBL" id="JAUIZM010000005">
    <property type="protein sequence ID" value="KAK1382335.1"/>
    <property type="molecule type" value="Genomic_DNA"/>
</dbReference>
<dbReference type="Gene3D" id="1.20.1270.10">
    <property type="match status" value="1"/>
</dbReference>
<dbReference type="Gene3D" id="3.90.640.10">
    <property type="entry name" value="Actin, Chain A, domain 4"/>
    <property type="match status" value="1"/>
</dbReference>
<name>A0AAD8MMR1_9APIA</name>
<dbReference type="PANTHER" id="PTHR19375">
    <property type="entry name" value="HEAT SHOCK PROTEIN 70KDA"/>
    <property type="match status" value="1"/>
</dbReference>
<keyword evidence="6" id="KW-1185">Reference proteome</keyword>
<organism evidence="5 6">
    <name type="scientific">Heracleum sosnowskyi</name>
    <dbReference type="NCBI Taxonomy" id="360622"/>
    <lineage>
        <taxon>Eukaryota</taxon>
        <taxon>Viridiplantae</taxon>
        <taxon>Streptophyta</taxon>
        <taxon>Embryophyta</taxon>
        <taxon>Tracheophyta</taxon>
        <taxon>Spermatophyta</taxon>
        <taxon>Magnoliopsida</taxon>
        <taxon>eudicotyledons</taxon>
        <taxon>Gunneridae</taxon>
        <taxon>Pentapetalae</taxon>
        <taxon>asterids</taxon>
        <taxon>campanulids</taxon>
        <taxon>Apiales</taxon>
        <taxon>Apiaceae</taxon>
        <taxon>Apioideae</taxon>
        <taxon>apioid superclade</taxon>
        <taxon>Tordylieae</taxon>
        <taxon>Tordyliinae</taxon>
        <taxon>Heracleum</taxon>
    </lineage>
</organism>
<dbReference type="SUPFAM" id="SSF53067">
    <property type="entry name" value="Actin-like ATPase domain"/>
    <property type="match status" value="2"/>
</dbReference>
<evidence type="ECO:0000256" key="3">
    <source>
        <dbReference type="RuleBase" id="RU003322"/>
    </source>
</evidence>
<dbReference type="FunFam" id="3.30.30.30:FF:000003">
    <property type="entry name" value="Heat shock protein 9"/>
    <property type="match status" value="1"/>
</dbReference>
<accession>A0AAD8MMR1</accession>
<reference evidence="5" key="1">
    <citation type="submission" date="2023-02" db="EMBL/GenBank/DDBJ databases">
        <title>Genome of toxic invasive species Heracleum sosnowskyi carries increased number of genes despite the absence of recent whole-genome duplications.</title>
        <authorList>
            <person name="Schelkunov M."/>
            <person name="Shtratnikova V."/>
            <person name="Makarenko M."/>
            <person name="Klepikova A."/>
            <person name="Omelchenko D."/>
            <person name="Novikova G."/>
            <person name="Obukhova E."/>
            <person name="Bogdanov V."/>
            <person name="Penin A."/>
            <person name="Logacheva M."/>
        </authorList>
    </citation>
    <scope>NUCLEOTIDE SEQUENCE</scope>
    <source>
        <strain evidence="5">Hsosn_3</strain>
        <tissue evidence="5">Leaf</tissue>
    </source>
</reference>
<dbReference type="FunFam" id="3.30.420.40:FF:000026">
    <property type="entry name" value="Heat shock protein 70"/>
    <property type="match status" value="1"/>
</dbReference>
<comment type="similarity">
    <text evidence="3">Belongs to the heat shock protein 70 family.</text>
</comment>
<evidence type="ECO:0000256" key="2">
    <source>
        <dbReference type="ARBA" id="ARBA00022840"/>
    </source>
</evidence>
<dbReference type="AlphaFoldDB" id="A0AAD8MMR1"/>
<reference evidence="5" key="2">
    <citation type="submission" date="2023-05" db="EMBL/GenBank/DDBJ databases">
        <authorList>
            <person name="Schelkunov M.I."/>
        </authorList>
    </citation>
    <scope>NUCLEOTIDE SEQUENCE</scope>
    <source>
        <strain evidence="5">Hsosn_3</strain>
        <tissue evidence="5">Leaf</tissue>
    </source>
</reference>
<dbReference type="Gene3D" id="2.60.34.10">
    <property type="entry name" value="Substrate Binding Domain Of DNAk, Chain A, domain 1"/>
    <property type="match status" value="1"/>
</dbReference>
<keyword evidence="5" id="KW-0346">Stress response</keyword>
<dbReference type="Gene3D" id="3.30.30.30">
    <property type="match status" value="1"/>
</dbReference>
<dbReference type="InterPro" id="IPR029048">
    <property type="entry name" value="HSP70_C_sf"/>
</dbReference>
<feature type="coiled-coil region" evidence="4">
    <location>
        <begin position="304"/>
        <end position="331"/>
    </location>
</feature>
<dbReference type="InterPro" id="IPR013126">
    <property type="entry name" value="Hsp_70_fam"/>
</dbReference>
<protein>
    <submittedName>
        <fullName evidence="5">Heat shock protein 70 (Hsp 70) family protein</fullName>
    </submittedName>
</protein>
<dbReference type="GO" id="GO:0140662">
    <property type="term" value="F:ATP-dependent protein folding chaperone"/>
    <property type="evidence" value="ECO:0007669"/>
    <property type="project" value="InterPro"/>
</dbReference>
<sequence length="616" mass="68987">MIGAYSRRSGISVIMFAATFFLGCLFAISTAIEEAVKLGPVSENDEAGKLGKVIGIHLGTSHSSVGVYKSGHLEIIANEQGKRITPSWVAFNDNETLIGDAAKNQATFNTERTVFHVKRLIGRKFEDEEVQRAIKLLPYKIVNIDGKPYIKVVMKNGETKVFSPEEISAMFLVKMKEIAEAFLGMNIKNAVLAVPVHFNDAQRQATKDAGVIAGLNVVQIINEPVAAAIGYGLEKKYKPDDDAKNILVFHLGGATSDITILAVHDGNYKVLASTGDKYLGGDVFDHRIMKYYINLIKINHGKDISKDTRALDKLRREIERAKRESFRQEQLRVEIQSLFGGTNFSQSLTRPNMGVNPDEAVAYGATVLGGILSGEEVYESLPDLIFWQRFPVSLGIETKDGLVTKLIHRNGLDLTPTRRSHVITTLKDQQTTVSIKVFQGQSKFTKNCRLLGKFNLSGIPPAPRGTPQIQVTFELDINWQLIVKAVDKGTGKAENSSIDNWWWGGGHRLQGRDDEDMERKEVVDAYNRLDAYISNMTNQIYDKDKLADKLQTHEKEKIEDAIIEANAWVNDRWYRTKELRQEKLQEVKAVCEPIVTAVFRKRSHVSPSTWFKVYAS</sequence>
<dbReference type="SUPFAM" id="SSF100934">
    <property type="entry name" value="Heat shock protein 70kD (HSP70), C-terminal subdomain"/>
    <property type="match status" value="1"/>
</dbReference>
<evidence type="ECO:0000313" key="5">
    <source>
        <dbReference type="EMBL" id="KAK1382335.1"/>
    </source>
</evidence>
<dbReference type="InterPro" id="IPR043129">
    <property type="entry name" value="ATPase_NBD"/>
</dbReference>
<dbReference type="Gene3D" id="3.30.420.40">
    <property type="match status" value="2"/>
</dbReference>
<evidence type="ECO:0000313" key="6">
    <source>
        <dbReference type="Proteomes" id="UP001237642"/>
    </source>
</evidence>
<gene>
    <name evidence="5" type="ORF">POM88_020070</name>
</gene>
<dbReference type="SUPFAM" id="SSF100920">
    <property type="entry name" value="Heat shock protein 70kD (HSP70), peptide-binding domain"/>
    <property type="match status" value="1"/>
</dbReference>
<keyword evidence="1 3" id="KW-0547">Nucleotide-binding</keyword>
<dbReference type="PRINTS" id="PR00301">
    <property type="entry name" value="HEATSHOCK70"/>
</dbReference>
<comment type="caution">
    <text evidence="5">The sequence shown here is derived from an EMBL/GenBank/DDBJ whole genome shotgun (WGS) entry which is preliminary data.</text>
</comment>
<evidence type="ECO:0000256" key="1">
    <source>
        <dbReference type="ARBA" id="ARBA00022741"/>
    </source>
</evidence>
<keyword evidence="2 3" id="KW-0067">ATP-binding</keyword>
<dbReference type="Proteomes" id="UP001237642">
    <property type="component" value="Unassembled WGS sequence"/>
</dbReference>
<keyword evidence="4" id="KW-0175">Coiled coil</keyword>
<dbReference type="GO" id="GO:0005524">
    <property type="term" value="F:ATP binding"/>
    <property type="evidence" value="ECO:0007669"/>
    <property type="project" value="UniProtKB-KW"/>
</dbReference>
<dbReference type="PROSITE" id="PS51257">
    <property type="entry name" value="PROKAR_LIPOPROTEIN"/>
    <property type="match status" value="1"/>
</dbReference>
<proteinExistence type="inferred from homology"/>
<dbReference type="FunFam" id="3.90.640.10:FF:000003">
    <property type="entry name" value="Molecular chaperone DnaK"/>
    <property type="match status" value="1"/>
</dbReference>
<dbReference type="InterPro" id="IPR029047">
    <property type="entry name" value="HSP70_peptide-bd_sf"/>
</dbReference>
<dbReference type="Pfam" id="PF00012">
    <property type="entry name" value="HSP70"/>
    <property type="match status" value="1"/>
</dbReference>